<dbReference type="STRING" id="2070753.A0A3A2ZJQ9"/>
<dbReference type="OrthoDB" id="1668230at2759"/>
<evidence type="ECO:0000313" key="2">
    <source>
        <dbReference type="Proteomes" id="UP000266188"/>
    </source>
</evidence>
<protein>
    <submittedName>
        <fullName evidence="1">Uncharacterized protein</fullName>
    </submittedName>
</protein>
<keyword evidence="2" id="KW-1185">Reference proteome</keyword>
<dbReference type="Proteomes" id="UP000266188">
    <property type="component" value="Unassembled WGS sequence"/>
</dbReference>
<gene>
    <name evidence="1" type="ORF">PHISCL_04226</name>
</gene>
<accession>A0A3A2ZJQ9</accession>
<organism evidence="1 2">
    <name type="scientific">Aspergillus sclerotialis</name>
    <dbReference type="NCBI Taxonomy" id="2070753"/>
    <lineage>
        <taxon>Eukaryota</taxon>
        <taxon>Fungi</taxon>
        <taxon>Dikarya</taxon>
        <taxon>Ascomycota</taxon>
        <taxon>Pezizomycotina</taxon>
        <taxon>Eurotiomycetes</taxon>
        <taxon>Eurotiomycetidae</taxon>
        <taxon>Eurotiales</taxon>
        <taxon>Aspergillaceae</taxon>
        <taxon>Aspergillus</taxon>
        <taxon>Aspergillus subgen. Polypaecilum</taxon>
    </lineage>
</organism>
<proteinExistence type="predicted"/>
<comment type="caution">
    <text evidence="1">The sequence shown here is derived from an EMBL/GenBank/DDBJ whole genome shotgun (WGS) entry which is preliminary data.</text>
</comment>
<reference evidence="2" key="1">
    <citation type="submission" date="2017-02" db="EMBL/GenBank/DDBJ databases">
        <authorList>
            <person name="Tafer H."/>
            <person name="Lopandic K."/>
        </authorList>
    </citation>
    <scope>NUCLEOTIDE SEQUENCE [LARGE SCALE GENOMIC DNA]</scope>
    <source>
        <strain evidence="2">CBS 366.77</strain>
    </source>
</reference>
<dbReference type="AlphaFoldDB" id="A0A3A2ZJQ9"/>
<name>A0A3A2ZJQ9_9EURO</name>
<evidence type="ECO:0000313" key="1">
    <source>
        <dbReference type="EMBL" id="RJE23418.1"/>
    </source>
</evidence>
<dbReference type="EMBL" id="MVGC01000121">
    <property type="protein sequence ID" value="RJE23418.1"/>
    <property type="molecule type" value="Genomic_DNA"/>
</dbReference>
<sequence length="85" mass="9543">MVSLIYELETGVRPEISLDDHNGLILPQIHTVHDGLDSLIEKAWRGQYNSTIDMLKHAERLNTVQNSRGPVEQPVSKAELIARIA</sequence>